<feature type="compositionally biased region" description="Basic residues" evidence="2">
    <location>
        <begin position="91"/>
        <end position="106"/>
    </location>
</feature>
<protein>
    <submittedName>
        <fullName evidence="3">Uncharacterized protein</fullName>
    </submittedName>
</protein>
<evidence type="ECO:0000256" key="2">
    <source>
        <dbReference type="SAM" id="MobiDB-lite"/>
    </source>
</evidence>
<dbReference type="EMBL" id="CAUYUJ010017710">
    <property type="protein sequence ID" value="CAK0877185.1"/>
    <property type="molecule type" value="Genomic_DNA"/>
</dbReference>
<comment type="caution">
    <text evidence="3">The sequence shown here is derived from an EMBL/GenBank/DDBJ whole genome shotgun (WGS) entry which is preliminary data.</text>
</comment>
<gene>
    <name evidence="3" type="ORF">PCOR1329_LOCUS61307</name>
</gene>
<feature type="region of interest" description="Disordered" evidence="2">
    <location>
        <begin position="34"/>
        <end position="116"/>
    </location>
</feature>
<feature type="region of interest" description="Disordered" evidence="2">
    <location>
        <begin position="184"/>
        <end position="205"/>
    </location>
</feature>
<evidence type="ECO:0000313" key="4">
    <source>
        <dbReference type="Proteomes" id="UP001189429"/>
    </source>
</evidence>
<proteinExistence type="predicted"/>
<name>A0ABN9VUQ6_9DINO</name>
<organism evidence="3 4">
    <name type="scientific">Prorocentrum cordatum</name>
    <dbReference type="NCBI Taxonomy" id="2364126"/>
    <lineage>
        <taxon>Eukaryota</taxon>
        <taxon>Sar</taxon>
        <taxon>Alveolata</taxon>
        <taxon>Dinophyceae</taxon>
        <taxon>Prorocentrales</taxon>
        <taxon>Prorocentraceae</taxon>
        <taxon>Prorocentrum</taxon>
    </lineage>
</organism>
<feature type="region of interest" description="Disordered" evidence="2">
    <location>
        <begin position="231"/>
        <end position="253"/>
    </location>
</feature>
<evidence type="ECO:0000256" key="1">
    <source>
        <dbReference type="SAM" id="Coils"/>
    </source>
</evidence>
<keyword evidence="1" id="KW-0175">Coiled coil</keyword>
<feature type="coiled-coil region" evidence="1">
    <location>
        <begin position="289"/>
        <end position="316"/>
    </location>
</feature>
<reference evidence="3" key="1">
    <citation type="submission" date="2023-10" db="EMBL/GenBank/DDBJ databases">
        <authorList>
            <person name="Chen Y."/>
            <person name="Shah S."/>
            <person name="Dougan E. K."/>
            <person name="Thang M."/>
            <person name="Chan C."/>
        </authorList>
    </citation>
    <scope>NUCLEOTIDE SEQUENCE [LARGE SCALE GENOMIC DNA]</scope>
</reference>
<feature type="compositionally biased region" description="Basic and acidic residues" evidence="2">
    <location>
        <begin position="34"/>
        <end position="48"/>
    </location>
</feature>
<sequence>MPTSLRFLIAENFFGSDFGLRFGDFLEAARVHDAERSTQVKAPADRLRPPPRRVKVGGQWLPKPPPPVKKKIPWRQVESPAPAAGKEKSAKVFKKKEKKKKKKKKQKDQSVRTPFANLEGHIDGSEEWKLKDCKIEKWNCEDRAKRLNKKVVLFGFRVQCPFCFRLPPSPIREKQLAAFRKTSREEFERQRAPKKQLASATAASSSACPRVTVQKNAFLKKFKQKRKCQEKQAMAVEPSAPQTEGEMVKETDKDRQLEDIDAMASKQQTTKDNLTELIQSLQPALHTGTEEAQTRVKALTQQAEKALTNAEESLARPKRLRNLVEAKRTSGV</sequence>
<accession>A0ABN9VUQ6</accession>
<evidence type="ECO:0000313" key="3">
    <source>
        <dbReference type="EMBL" id="CAK0877185.1"/>
    </source>
</evidence>
<keyword evidence="4" id="KW-1185">Reference proteome</keyword>
<feature type="non-terminal residue" evidence="3">
    <location>
        <position position="332"/>
    </location>
</feature>
<dbReference type="Proteomes" id="UP001189429">
    <property type="component" value="Unassembled WGS sequence"/>
</dbReference>